<reference evidence="2 3" key="1">
    <citation type="submission" date="2019-02" db="EMBL/GenBank/DDBJ databases">
        <title>Deep-cultivation of Planctomycetes and their phenomic and genomic characterization uncovers novel biology.</title>
        <authorList>
            <person name="Wiegand S."/>
            <person name="Jogler M."/>
            <person name="Boedeker C."/>
            <person name="Pinto D."/>
            <person name="Vollmers J."/>
            <person name="Rivas-Marin E."/>
            <person name="Kohn T."/>
            <person name="Peeters S.H."/>
            <person name="Heuer A."/>
            <person name="Rast P."/>
            <person name="Oberbeckmann S."/>
            <person name="Bunk B."/>
            <person name="Jeske O."/>
            <person name="Meyerdierks A."/>
            <person name="Storesund J.E."/>
            <person name="Kallscheuer N."/>
            <person name="Luecker S."/>
            <person name="Lage O.M."/>
            <person name="Pohl T."/>
            <person name="Merkel B.J."/>
            <person name="Hornburger P."/>
            <person name="Mueller R.-W."/>
            <person name="Bruemmer F."/>
            <person name="Labrenz M."/>
            <person name="Spormann A.M."/>
            <person name="Op Den Camp H."/>
            <person name="Overmann J."/>
            <person name="Amann R."/>
            <person name="Jetten M.S.M."/>
            <person name="Mascher T."/>
            <person name="Medema M.H."/>
            <person name="Devos D.P."/>
            <person name="Kaster A.-K."/>
            <person name="Ovreas L."/>
            <person name="Rohde M."/>
            <person name="Galperin M.Y."/>
            <person name="Jogler C."/>
        </authorList>
    </citation>
    <scope>NUCLEOTIDE SEQUENCE [LARGE SCALE GENOMIC DNA]</scope>
    <source>
        <strain evidence="2 3">Pla108</strain>
    </source>
</reference>
<gene>
    <name evidence="2" type="primary">rbn</name>
    <name evidence="2" type="ORF">Pla108_26260</name>
</gene>
<proteinExistence type="predicted"/>
<dbReference type="SMART" id="SM00849">
    <property type="entry name" value="Lactamase_B"/>
    <property type="match status" value="1"/>
</dbReference>
<sequence length="262" mass="27481">MTTPITTSASSLSVELLGSGGYHPSERRQTACVLLPEIGLMLDAGTGAFRVLARVAAGALRADRLDIVLTHAHLDHIVGLTYLIGLACEGRPIETVIHATTATLDAVHAHLLAPALFPIAPVTRFETLGGSLTLAGGATVTTFPLDHPGGSLGLRVEARGKSLAYVTDTLPVTPATLDRIHGVDLLMHEAYFDASQRRLADDSGHCTAADAAHAAAAAHAKRLVMMHLDPRATAEDEARALAEAQAIRADAVYGEDQMLVKL</sequence>
<evidence type="ECO:0000313" key="2">
    <source>
        <dbReference type="EMBL" id="TWT96851.1"/>
    </source>
</evidence>
<name>A0A5C6ACN8_9BACT</name>
<dbReference type="AlphaFoldDB" id="A0A5C6ACN8"/>
<protein>
    <submittedName>
        <fullName evidence="2">Ribonuclease BN</fullName>
        <ecNumber evidence="2">3.1.-.-</ecNumber>
    </submittedName>
</protein>
<dbReference type="SUPFAM" id="SSF56281">
    <property type="entry name" value="Metallo-hydrolase/oxidoreductase"/>
    <property type="match status" value="1"/>
</dbReference>
<dbReference type="Gene3D" id="3.60.15.10">
    <property type="entry name" value="Ribonuclease Z/Hydroxyacylglutathione hydrolase-like"/>
    <property type="match status" value="1"/>
</dbReference>
<dbReference type="Proteomes" id="UP000317421">
    <property type="component" value="Unassembled WGS sequence"/>
</dbReference>
<organism evidence="2 3">
    <name type="scientific">Botrimarina colliarenosi</name>
    <dbReference type="NCBI Taxonomy" id="2528001"/>
    <lineage>
        <taxon>Bacteria</taxon>
        <taxon>Pseudomonadati</taxon>
        <taxon>Planctomycetota</taxon>
        <taxon>Planctomycetia</taxon>
        <taxon>Pirellulales</taxon>
        <taxon>Lacipirellulaceae</taxon>
        <taxon>Botrimarina</taxon>
    </lineage>
</organism>
<dbReference type="Pfam" id="PF12706">
    <property type="entry name" value="Lactamase_B_2"/>
    <property type="match status" value="1"/>
</dbReference>
<dbReference type="CDD" id="cd16272">
    <property type="entry name" value="RNaseZ_MBL-fold"/>
    <property type="match status" value="1"/>
</dbReference>
<dbReference type="EC" id="3.1.-.-" evidence="2"/>
<comment type="caution">
    <text evidence="2">The sequence shown here is derived from an EMBL/GenBank/DDBJ whole genome shotgun (WGS) entry which is preliminary data.</text>
</comment>
<dbReference type="PANTHER" id="PTHR46018">
    <property type="entry name" value="ZINC PHOSPHODIESTERASE ELAC PROTEIN 1"/>
    <property type="match status" value="1"/>
</dbReference>
<dbReference type="GO" id="GO:0042781">
    <property type="term" value="F:3'-tRNA processing endoribonuclease activity"/>
    <property type="evidence" value="ECO:0007669"/>
    <property type="project" value="TreeGrafter"/>
</dbReference>
<evidence type="ECO:0000313" key="3">
    <source>
        <dbReference type="Proteomes" id="UP000317421"/>
    </source>
</evidence>
<accession>A0A5C6ACN8</accession>
<dbReference type="InterPro" id="IPR001279">
    <property type="entry name" value="Metallo-B-lactamas"/>
</dbReference>
<dbReference type="OrthoDB" id="9800940at2"/>
<dbReference type="EMBL" id="SJPR01000003">
    <property type="protein sequence ID" value="TWT96851.1"/>
    <property type="molecule type" value="Genomic_DNA"/>
</dbReference>
<keyword evidence="2" id="KW-0378">Hydrolase</keyword>
<dbReference type="RefSeq" id="WP_146445353.1">
    <property type="nucleotide sequence ID" value="NZ_SJPR01000003.1"/>
</dbReference>
<dbReference type="PANTHER" id="PTHR46018:SF2">
    <property type="entry name" value="ZINC PHOSPHODIESTERASE ELAC PROTEIN 1"/>
    <property type="match status" value="1"/>
</dbReference>
<evidence type="ECO:0000259" key="1">
    <source>
        <dbReference type="SMART" id="SM00849"/>
    </source>
</evidence>
<keyword evidence="3" id="KW-1185">Reference proteome</keyword>
<dbReference type="InterPro" id="IPR036866">
    <property type="entry name" value="RibonucZ/Hydroxyglut_hydro"/>
</dbReference>
<feature type="domain" description="Metallo-beta-lactamase" evidence="1">
    <location>
        <begin position="29"/>
        <end position="205"/>
    </location>
</feature>